<dbReference type="SMART" id="SM00089">
    <property type="entry name" value="PKD"/>
    <property type="match status" value="2"/>
</dbReference>
<feature type="transmembrane region" description="Helical" evidence="1">
    <location>
        <begin position="12"/>
        <end position="32"/>
    </location>
</feature>
<evidence type="ECO:0000259" key="2">
    <source>
        <dbReference type="PROSITE" id="PS50093"/>
    </source>
</evidence>
<keyword evidence="1" id="KW-0472">Membrane</keyword>
<dbReference type="EMBL" id="RQVR01000007">
    <property type="protein sequence ID" value="RRJ91727.1"/>
    <property type="molecule type" value="Genomic_DNA"/>
</dbReference>
<dbReference type="PROSITE" id="PS50093">
    <property type="entry name" value="PKD"/>
    <property type="match status" value="2"/>
</dbReference>
<dbReference type="InterPro" id="IPR000601">
    <property type="entry name" value="PKD_dom"/>
</dbReference>
<dbReference type="InterPro" id="IPR035986">
    <property type="entry name" value="PKD_dom_sf"/>
</dbReference>
<name>A0A3P3WBM1_9FLAO</name>
<reference evidence="3 4" key="1">
    <citation type="submission" date="2018-11" db="EMBL/GenBank/DDBJ databases">
        <title>Flavobacterium sp. nov., YIM 102600 draft genome.</title>
        <authorList>
            <person name="Li G."/>
            <person name="Jiang Y."/>
        </authorList>
    </citation>
    <scope>NUCLEOTIDE SEQUENCE [LARGE SCALE GENOMIC DNA]</scope>
    <source>
        <strain evidence="3 4">YIM 102600</strain>
    </source>
</reference>
<gene>
    <name evidence="3" type="ORF">EG849_07570</name>
</gene>
<evidence type="ECO:0000256" key="1">
    <source>
        <dbReference type="SAM" id="Phobius"/>
    </source>
</evidence>
<dbReference type="Pfam" id="PF18911">
    <property type="entry name" value="PKD_4"/>
    <property type="match status" value="2"/>
</dbReference>
<evidence type="ECO:0000313" key="3">
    <source>
        <dbReference type="EMBL" id="RRJ91727.1"/>
    </source>
</evidence>
<dbReference type="CDD" id="cd00146">
    <property type="entry name" value="PKD"/>
    <property type="match status" value="2"/>
</dbReference>
<protein>
    <submittedName>
        <fullName evidence="3">PKD domain-containing protein</fullName>
    </submittedName>
</protein>
<dbReference type="PROSITE" id="PS51257">
    <property type="entry name" value="PROKAR_LIPOPROTEIN"/>
    <property type="match status" value="1"/>
</dbReference>
<dbReference type="InterPro" id="IPR022409">
    <property type="entry name" value="PKD/Chitinase_dom"/>
</dbReference>
<accession>A0A3P3WBM1</accession>
<keyword evidence="1" id="KW-0812">Transmembrane</keyword>
<dbReference type="InterPro" id="IPR013783">
    <property type="entry name" value="Ig-like_fold"/>
</dbReference>
<sequence>MNKSNQIKTHFDGKVILFFFIIFIGACGLLAFKINTKEVCAVKDFKIDAPSFKAGELITFSDATLNASEWRWYFGDGSKISYRSKVAHSFSKPGKYTVKLLVNNKCTVERTITIIEKNEIIDESLLPKFTGPTLAYVGEPVTFMDTTSHAKSWEWRFGDGSKIDAIDRNPTYTYRISGEKAVTLVINGDMKYFAQRKITVLPARKEQKDIVAERLARRSSARGDVVNDYFNSLPDAPRRSPEFSGLNEEKFKGILNGICKDELSFENVKRYFCEDDLPLVKLRNETTISLKQLDTDIRNRNINIKKIQFQKDQDGCITVINLNYRYKTIF</sequence>
<dbReference type="OrthoDB" id="1491323at2"/>
<proteinExistence type="predicted"/>
<evidence type="ECO:0000313" key="4">
    <source>
        <dbReference type="Proteomes" id="UP000271937"/>
    </source>
</evidence>
<comment type="caution">
    <text evidence="3">The sequence shown here is derived from an EMBL/GenBank/DDBJ whole genome shotgun (WGS) entry which is preliminary data.</text>
</comment>
<feature type="domain" description="PKD" evidence="2">
    <location>
        <begin position="152"/>
        <end position="200"/>
    </location>
</feature>
<feature type="domain" description="PKD" evidence="2">
    <location>
        <begin position="70"/>
        <end position="104"/>
    </location>
</feature>
<organism evidence="3 4">
    <name type="scientific">Flavobacterium macacae</name>
    <dbReference type="NCBI Taxonomy" id="2488993"/>
    <lineage>
        <taxon>Bacteria</taxon>
        <taxon>Pseudomonadati</taxon>
        <taxon>Bacteroidota</taxon>
        <taxon>Flavobacteriia</taxon>
        <taxon>Flavobacteriales</taxon>
        <taxon>Flavobacteriaceae</taxon>
        <taxon>Flavobacterium</taxon>
    </lineage>
</organism>
<dbReference type="Gene3D" id="2.60.40.10">
    <property type="entry name" value="Immunoglobulins"/>
    <property type="match status" value="2"/>
</dbReference>
<dbReference type="AlphaFoldDB" id="A0A3P3WBM1"/>
<keyword evidence="4" id="KW-1185">Reference proteome</keyword>
<dbReference type="RefSeq" id="WP_125012475.1">
    <property type="nucleotide sequence ID" value="NZ_RQVR01000007.1"/>
</dbReference>
<keyword evidence="1" id="KW-1133">Transmembrane helix</keyword>
<dbReference type="SUPFAM" id="SSF49299">
    <property type="entry name" value="PKD domain"/>
    <property type="match status" value="2"/>
</dbReference>
<dbReference type="Proteomes" id="UP000271937">
    <property type="component" value="Unassembled WGS sequence"/>
</dbReference>